<reference evidence="2 3" key="1">
    <citation type="submission" date="2011-09" db="EMBL/GenBank/DDBJ databases">
        <authorList>
            <consortium name="US DOE Joint Genome Institute (JGI-PGF)"/>
            <person name="Lucas S."/>
            <person name="Han J."/>
            <person name="Lapidus A."/>
            <person name="Cheng J.-F."/>
            <person name="Goodwin L."/>
            <person name="Pitluck S."/>
            <person name="Peters L."/>
            <person name="Land M.L."/>
            <person name="Hauser L."/>
            <person name="Brambilla E."/>
            <person name="Klenk H.-P."/>
            <person name="Woyke T.J."/>
        </authorList>
    </citation>
    <scope>NUCLEOTIDE SEQUENCE [LARGE SCALE GENOMIC DNA]</scope>
    <source>
        <strain evidence="2 3">K62</strain>
    </source>
</reference>
<dbReference type="Proteomes" id="UP000005087">
    <property type="component" value="Chromosome"/>
</dbReference>
<evidence type="ECO:0000256" key="1">
    <source>
        <dbReference type="SAM" id="Coils"/>
    </source>
</evidence>
<keyword evidence="3" id="KW-1185">Reference proteome</keyword>
<organism evidence="2 3">
    <name type="scientific">Saccharomonospora glauca K62</name>
    <dbReference type="NCBI Taxonomy" id="928724"/>
    <lineage>
        <taxon>Bacteria</taxon>
        <taxon>Bacillati</taxon>
        <taxon>Actinomycetota</taxon>
        <taxon>Actinomycetes</taxon>
        <taxon>Pseudonocardiales</taxon>
        <taxon>Pseudonocardiaceae</taxon>
        <taxon>Saccharomonospora</taxon>
    </lineage>
</organism>
<evidence type="ECO:0000313" key="3">
    <source>
        <dbReference type="Proteomes" id="UP000005087"/>
    </source>
</evidence>
<reference evidence="3" key="2">
    <citation type="submission" date="2012-01" db="EMBL/GenBank/DDBJ databases">
        <title>Noncontiguous Finished sequence of chromosome of Saccharomonospora glauca K62.</title>
        <authorList>
            <consortium name="US DOE Joint Genome Institute"/>
            <person name="Lucas S."/>
            <person name="Han J."/>
            <person name="Lapidus A."/>
            <person name="Cheng J.-F."/>
            <person name="Goodwin L."/>
            <person name="Pitluck S."/>
            <person name="Peters L."/>
            <person name="Mikhailova N."/>
            <person name="Held B."/>
            <person name="Detter J.C."/>
            <person name="Han C."/>
            <person name="Tapia R."/>
            <person name="Land M."/>
            <person name="Hauser L."/>
            <person name="Kyrpides N."/>
            <person name="Ivanova N."/>
            <person name="Pagani I."/>
            <person name="Brambilla E.-M."/>
            <person name="Klenk H.-P."/>
            <person name="Woyke T."/>
        </authorList>
    </citation>
    <scope>NUCLEOTIDE SEQUENCE [LARGE SCALE GENOMIC DNA]</scope>
    <source>
        <strain evidence="3">K62</strain>
    </source>
</reference>
<proteinExistence type="predicted"/>
<feature type="coiled-coil region" evidence="1">
    <location>
        <begin position="4"/>
        <end position="31"/>
    </location>
</feature>
<sequence>MWDVERVRRTLAELDGRLAELSERADAVALDAVRTLVDVYGEALARVTALIEKAAPEVSDALADDELVGHLLLVHDLHPHEPETRIRRALADLRPRIVAELTDYADDGVTVAIEGVARSGVSDATETVEAVVRAVAPEVTDVRVRHRSEPAFVPLTAVRAR</sequence>
<dbReference type="eggNOG" id="COG0694">
    <property type="taxonomic scope" value="Bacteria"/>
</dbReference>
<accession>I1CYN4</accession>
<evidence type="ECO:0000313" key="2">
    <source>
        <dbReference type="EMBL" id="EIE97808.1"/>
    </source>
</evidence>
<dbReference type="EMBL" id="CM001484">
    <property type="protein sequence ID" value="EIE97808.1"/>
    <property type="molecule type" value="Genomic_DNA"/>
</dbReference>
<keyword evidence="1" id="KW-0175">Coiled coil</keyword>
<dbReference type="AlphaFoldDB" id="I1CYN4"/>
<dbReference type="STRING" id="928724.SacglDRAFT_00870"/>
<dbReference type="HOGENOM" id="CLU_106183_0_0_11"/>
<protein>
    <submittedName>
        <fullName evidence="2">Uncharacterized protein</fullName>
    </submittedName>
</protein>
<name>I1CYN4_9PSEU</name>
<gene>
    <name evidence="2" type="ORF">SacglDRAFT_00870</name>
</gene>